<feature type="compositionally biased region" description="Gly residues" evidence="1">
    <location>
        <begin position="1"/>
        <end position="10"/>
    </location>
</feature>
<name>A0A0F9DJZ1_9ZZZZ</name>
<dbReference type="EMBL" id="LAZR01028652">
    <property type="protein sequence ID" value="KKL61944.1"/>
    <property type="molecule type" value="Genomic_DNA"/>
</dbReference>
<protein>
    <submittedName>
        <fullName evidence="2">Uncharacterized protein</fullName>
    </submittedName>
</protein>
<feature type="region of interest" description="Disordered" evidence="1">
    <location>
        <begin position="1"/>
        <end position="39"/>
    </location>
</feature>
<accession>A0A0F9DJZ1</accession>
<dbReference type="AlphaFoldDB" id="A0A0F9DJZ1"/>
<feature type="non-terminal residue" evidence="2">
    <location>
        <position position="39"/>
    </location>
</feature>
<reference evidence="2" key="1">
    <citation type="journal article" date="2015" name="Nature">
        <title>Complex archaea that bridge the gap between prokaryotes and eukaryotes.</title>
        <authorList>
            <person name="Spang A."/>
            <person name="Saw J.H."/>
            <person name="Jorgensen S.L."/>
            <person name="Zaremba-Niedzwiedzka K."/>
            <person name="Martijn J."/>
            <person name="Lind A.E."/>
            <person name="van Eijk R."/>
            <person name="Schleper C."/>
            <person name="Guy L."/>
            <person name="Ettema T.J."/>
        </authorList>
    </citation>
    <scope>NUCLEOTIDE SEQUENCE</scope>
</reference>
<evidence type="ECO:0000256" key="1">
    <source>
        <dbReference type="SAM" id="MobiDB-lite"/>
    </source>
</evidence>
<organism evidence="2">
    <name type="scientific">marine sediment metagenome</name>
    <dbReference type="NCBI Taxonomy" id="412755"/>
    <lineage>
        <taxon>unclassified sequences</taxon>
        <taxon>metagenomes</taxon>
        <taxon>ecological metagenomes</taxon>
    </lineage>
</organism>
<sequence length="39" mass="4248">MFQRRIGGGGEVDRRDGVEVATDGRVAQRGPVVDVQRHA</sequence>
<comment type="caution">
    <text evidence="2">The sequence shown here is derived from an EMBL/GenBank/DDBJ whole genome shotgun (WGS) entry which is preliminary data.</text>
</comment>
<gene>
    <name evidence="2" type="ORF">LCGC14_2190200</name>
</gene>
<proteinExistence type="predicted"/>
<evidence type="ECO:0000313" key="2">
    <source>
        <dbReference type="EMBL" id="KKL61944.1"/>
    </source>
</evidence>